<dbReference type="InterPro" id="IPR008160">
    <property type="entry name" value="Collagen"/>
</dbReference>
<reference evidence="3 4" key="2">
    <citation type="submission" date="2015-01" db="EMBL/GenBank/DDBJ databases">
        <authorList>
            <consortium name="NBRP consortium"/>
            <person name="Sawabe T."/>
            <person name="Meirelles P."/>
            <person name="Feng G."/>
            <person name="Sayaka M."/>
            <person name="Hattori M."/>
            <person name="Ohkuma M."/>
        </authorList>
    </citation>
    <scope>NUCLEOTIDE SEQUENCE [LARGE SCALE GENOMIC DNA]</scope>
    <source>
        <strain evidence="4">JCM 19241</strain>
    </source>
</reference>
<feature type="chain" id="PRO_5002140666" evidence="2">
    <location>
        <begin position="28"/>
        <end position="355"/>
    </location>
</feature>
<feature type="compositionally biased region" description="Low complexity" evidence="1">
    <location>
        <begin position="279"/>
        <end position="294"/>
    </location>
</feature>
<dbReference type="Proteomes" id="UP000031666">
    <property type="component" value="Unassembled WGS sequence"/>
</dbReference>
<protein>
    <submittedName>
        <fullName evidence="3">Phage tail fiber protein</fullName>
    </submittedName>
</protein>
<dbReference type="EMBL" id="BBSC01000003">
    <property type="protein sequence ID" value="GAM74686.1"/>
    <property type="molecule type" value="Genomic_DNA"/>
</dbReference>
<feature type="compositionally biased region" description="Low complexity" evidence="1">
    <location>
        <begin position="305"/>
        <end position="320"/>
    </location>
</feature>
<evidence type="ECO:0000256" key="1">
    <source>
        <dbReference type="SAM" id="MobiDB-lite"/>
    </source>
</evidence>
<evidence type="ECO:0000256" key="2">
    <source>
        <dbReference type="SAM" id="SignalP"/>
    </source>
</evidence>
<dbReference type="Pfam" id="PF01391">
    <property type="entry name" value="Collagen"/>
    <property type="match status" value="1"/>
</dbReference>
<gene>
    <name evidence="3" type="ORF">JCM19241_1029</name>
</gene>
<keyword evidence="2" id="KW-0732">Signal</keyword>
<comment type="caution">
    <text evidence="3">The sequence shown here is derived from an EMBL/GenBank/DDBJ whole genome shotgun (WGS) entry which is preliminary data.</text>
</comment>
<feature type="region of interest" description="Disordered" evidence="1">
    <location>
        <begin position="250"/>
        <end position="330"/>
    </location>
</feature>
<name>A0A0B8Q7V7_9VIBR</name>
<dbReference type="AlphaFoldDB" id="A0A0B8Q7V7"/>
<feature type="signal peptide" evidence="2">
    <location>
        <begin position="1"/>
        <end position="27"/>
    </location>
</feature>
<dbReference type="PANTHER" id="PTHR24637:SF421">
    <property type="entry name" value="CUTICLE COLLAGEN DPY-2"/>
    <property type="match status" value="1"/>
</dbReference>
<proteinExistence type="predicted"/>
<organism evidence="3 4">
    <name type="scientific">Vibrio ishigakensis</name>
    <dbReference type="NCBI Taxonomy" id="1481914"/>
    <lineage>
        <taxon>Bacteria</taxon>
        <taxon>Pseudomonadati</taxon>
        <taxon>Pseudomonadota</taxon>
        <taxon>Gammaproteobacteria</taxon>
        <taxon>Vibrionales</taxon>
        <taxon>Vibrionaceae</taxon>
        <taxon>Vibrio</taxon>
    </lineage>
</organism>
<evidence type="ECO:0000313" key="4">
    <source>
        <dbReference type="Proteomes" id="UP000031666"/>
    </source>
</evidence>
<reference evidence="3 4" key="1">
    <citation type="submission" date="2015-01" db="EMBL/GenBank/DDBJ databases">
        <title>Vibrio sp. C94 JCM 19241 whole genome shotgun sequence.</title>
        <authorList>
            <person name="Sawabe T."/>
            <person name="Meirelles P."/>
            <person name="Feng G."/>
            <person name="Sayaka M."/>
            <person name="Hattori M."/>
            <person name="Ohkuma M."/>
        </authorList>
    </citation>
    <scope>NUCLEOTIDE SEQUENCE [LARGE SCALE GENOMIC DNA]</scope>
    <source>
        <strain evidence="4">JCM 19241</strain>
    </source>
</reference>
<dbReference type="STRING" id="1481914.JCM19241_1029"/>
<dbReference type="PANTHER" id="PTHR24637">
    <property type="entry name" value="COLLAGEN"/>
    <property type="match status" value="1"/>
</dbReference>
<dbReference type="Gene3D" id="1.20.5.320">
    <property type="entry name" value="6-Phosphogluconate Dehydrogenase, domain 3"/>
    <property type="match status" value="1"/>
</dbReference>
<evidence type="ECO:0000313" key="3">
    <source>
        <dbReference type="EMBL" id="GAM74686.1"/>
    </source>
</evidence>
<accession>A0A0B8Q7V7</accession>
<sequence length="355" mass="37007">MTQLRLIKTLLGFFGLMALSFSINVSAQTFNCDGAGSCSGTNFCNEGEACNIQCIGDESCMDATFYCPSDQYCSFTANGSSAMEDVYIFGGDRGKLKLDLTGAAVFAYGRVYCPANGVCTVKVNENSYYGMQHSYVYAQNSLFLGVETVNDGGLAYADIYCPYTLDAGADGKCKVRTSSGTDQLTNTLFFSVEKHDLELSCDATDGSCGSSKLYCTDTYAHSCNLDQDFGNDTFSCSALNSRCTSYAHALPTGPEGPAGPAGPAGPQGEQGAKGDQGEQGEQGIQGLQGPQGEQGIAGIQGPKGETGPAGPQGEQGPEGPSVVSQCPPALSANPNRVVVLTSQGQCVEVRRRGAV</sequence>